<accession>A0A1I3QZ91</accession>
<keyword evidence="1" id="KW-1133">Transmembrane helix</keyword>
<dbReference type="InterPro" id="IPR050445">
    <property type="entry name" value="Bact_polysacc_biosynth/exp"/>
</dbReference>
<name>A0A1I3QZ91_9HYPH</name>
<evidence type="ECO:0000313" key="3">
    <source>
        <dbReference type="Proteomes" id="UP000242763"/>
    </source>
</evidence>
<dbReference type="STRING" id="1121003.SAMN03080618_02851"/>
<dbReference type="RefSeq" id="WP_091523619.1">
    <property type="nucleotide sequence ID" value="NZ_FORF01000017.1"/>
</dbReference>
<dbReference type="AlphaFoldDB" id="A0A1I3QZ91"/>
<gene>
    <name evidence="2" type="ORF">SAMN03080618_02851</name>
</gene>
<evidence type="ECO:0000313" key="2">
    <source>
        <dbReference type="EMBL" id="SFJ39593.1"/>
    </source>
</evidence>
<organism evidence="2 3">
    <name type="scientific">Aquamicrobium aerolatum DSM 21857</name>
    <dbReference type="NCBI Taxonomy" id="1121003"/>
    <lineage>
        <taxon>Bacteria</taxon>
        <taxon>Pseudomonadati</taxon>
        <taxon>Pseudomonadota</taxon>
        <taxon>Alphaproteobacteria</taxon>
        <taxon>Hyphomicrobiales</taxon>
        <taxon>Phyllobacteriaceae</taxon>
        <taxon>Aerobium</taxon>
    </lineage>
</organism>
<keyword evidence="3" id="KW-1185">Reference proteome</keyword>
<dbReference type="EMBL" id="FORF01000017">
    <property type="protein sequence ID" value="SFJ39593.1"/>
    <property type="molecule type" value="Genomic_DNA"/>
</dbReference>
<reference evidence="3" key="1">
    <citation type="submission" date="2016-10" db="EMBL/GenBank/DDBJ databases">
        <authorList>
            <person name="Varghese N."/>
            <person name="Submissions S."/>
        </authorList>
    </citation>
    <scope>NUCLEOTIDE SEQUENCE [LARGE SCALE GENOMIC DNA]</scope>
    <source>
        <strain evidence="3">DSM 21857</strain>
    </source>
</reference>
<dbReference type="PANTHER" id="PTHR32309:SF31">
    <property type="entry name" value="CAPSULAR EXOPOLYSACCHARIDE FAMILY"/>
    <property type="match status" value="1"/>
</dbReference>
<dbReference type="Proteomes" id="UP000242763">
    <property type="component" value="Unassembled WGS sequence"/>
</dbReference>
<keyword evidence="1" id="KW-0472">Membrane</keyword>
<sequence>MLNDLLRNAIYYAEAFAKRPLFAIVPGATVLVVALAAILLLPRTYQSEALLMVEPTPASSNLLPETVMSEQLQFIEQRVLAREKLLALANEFDLFPGARTEMSTTMLADLVRQHININTVAAEPSARHAATSAMRVAFRSDSAERTAAVTSRLVEMIIEENRRLRIQRATEATRFLELEAKTLAERIAQREAEWRDFVAANADAMPARVTGLESELHEREREASTQAATLAALTQEIQLSEVELRTAMQSSEPVAQARHQLSQLEAEHNSKSVIYSAEHPEMRSLNQRIESLRQRIALGITTPAQRPDLPPELTMITERIAIGKRRQETLQTEHAETISRITELRDILARAPAVQAQVDAFERDRAGIWRASDDTNGKLAAARSSERLEIADSNSQVQIIEQPEVPLYPASPNRKRLFLLALAAAFGAGIGGVYLGDSLQRTIRGSFDLRNALAGSTLVMIPDWQPQNERRKLVDVALDWLAGVRHPKTQANA</sequence>
<feature type="transmembrane region" description="Helical" evidence="1">
    <location>
        <begin position="20"/>
        <end position="41"/>
    </location>
</feature>
<evidence type="ECO:0000256" key="1">
    <source>
        <dbReference type="SAM" id="Phobius"/>
    </source>
</evidence>
<feature type="transmembrane region" description="Helical" evidence="1">
    <location>
        <begin position="417"/>
        <end position="436"/>
    </location>
</feature>
<proteinExistence type="predicted"/>
<keyword evidence="1" id="KW-0812">Transmembrane</keyword>
<dbReference type="OrthoDB" id="8114194at2"/>
<protein>
    <submittedName>
        <fullName evidence="2">Uncharacterized protein involved in exopolysaccharide biosynthesis</fullName>
    </submittedName>
</protein>
<dbReference type="PANTHER" id="PTHR32309">
    <property type="entry name" value="TYROSINE-PROTEIN KINASE"/>
    <property type="match status" value="1"/>
</dbReference>